<accession>A0ACC0BQ94</accession>
<comment type="caution">
    <text evidence="1">The sequence shown here is derived from an EMBL/GenBank/DDBJ whole genome shotgun (WGS) entry which is preliminary data.</text>
</comment>
<keyword evidence="2" id="KW-1185">Reference proteome</keyword>
<dbReference type="Proteomes" id="UP001060085">
    <property type="component" value="Linkage Group LG02"/>
</dbReference>
<proteinExistence type="predicted"/>
<name>A0ACC0BQ94_CATRO</name>
<evidence type="ECO:0000313" key="2">
    <source>
        <dbReference type="Proteomes" id="UP001060085"/>
    </source>
</evidence>
<organism evidence="1 2">
    <name type="scientific">Catharanthus roseus</name>
    <name type="common">Madagascar periwinkle</name>
    <name type="synonym">Vinca rosea</name>
    <dbReference type="NCBI Taxonomy" id="4058"/>
    <lineage>
        <taxon>Eukaryota</taxon>
        <taxon>Viridiplantae</taxon>
        <taxon>Streptophyta</taxon>
        <taxon>Embryophyta</taxon>
        <taxon>Tracheophyta</taxon>
        <taxon>Spermatophyta</taxon>
        <taxon>Magnoliopsida</taxon>
        <taxon>eudicotyledons</taxon>
        <taxon>Gunneridae</taxon>
        <taxon>Pentapetalae</taxon>
        <taxon>asterids</taxon>
        <taxon>lamiids</taxon>
        <taxon>Gentianales</taxon>
        <taxon>Apocynaceae</taxon>
        <taxon>Rauvolfioideae</taxon>
        <taxon>Vinceae</taxon>
        <taxon>Catharanthinae</taxon>
        <taxon>Catharanthus</taxon>
    </lineage>
</organism>
<protein>
    <submittedName>
        <fullName evidence="1">Uncharacterized protein</fullName>
    </submittedName>
</protein>
<sequence length="570" mass="63559">MGTKVYVASIVGVLLVIAVVIGTVAMTKNTNGEKENEKNKFVSTKYVTDFCAPASYKDACLKSVEPVANNSTATPKDYIKAVIHATIEEVQKAMNVTKGMYIDKKIDPFHHMAVEDCKELLEDAIDELQASFSMVGDSELHTLNDRVDELLNWLGAVYSYQTSCLDEFEKPEYKSAIENGMVNATQLTHNAVDIVAAMSEVLKAFDVDFHLKPNTSRRLLEVYEMGHDSYPAWFQVADRMLLAAHRGGIMKPNAVVAKDGSGQFKTISEAIAAYPPNFKGRYLIHVKAGVYDEQVTIDKNKLNIFIFGDGVGKTIVTGHKNYGIMKIQTSNTATFNALGEGFMAKGMTFRNTAGPKGHQAVALRVQADRAAIFECNIEGYQDTLYYQTHRQFYRDCTISGSVDFIFGKGSAVIQNSNIIVRKGDVGQFNAVTADGKEIFSERTGLVLQNCRIMAGEDLFPVRFQIASYLGRPWKQFSKIVIMESEIGDFIRPEGYNPFVTQERNTNEKTAEYYEFANRGLGARTDKRSKLFSKFRVIDEREAVQYTVENFIGGKLWLPATGGQFTLGFTR</sequence>
<gene>
    <name evidence="1" type="ORF">M9H77_05805</name>
</gene>
<reference evidence="2" key="1">
    <citation type="journal article" date="2023" name="Nat. Plants">
        <title>Single-cell RNA sequencing provides a high-resolution roadmap for understanding the multicellular compartmentation of specialized metabolism.</title>
        <authorList>
            <person name="Sun S."/>
            <person name="Shen X."/>
            <person name="Li Y."/>
            <person name="Li Y."/>
            <person name="Wang S."/>
            <person name="Li R."/>
            <person name="Zhang H."/>
            <person name="Shen G."/>
            <person name="Guo B."/>
            <person name="Wei J."/>
            <person name="Xu J."/>
            <person name="St-Pierre B."/>
            <person name="Chen S."/>
            <person name="Sun C."/>
        </authorList>
    </citation>
    <scope>NUCLEOTIDE SEQUENCE [LARGE SCALE GENOMIC DNA]</scope>
</reference>
<evidence type="ECO:0000313" key="1">
    <source>
        <dbReference type="EMBL" id="KAI5674855.1"/>
    </source>
</evidence>
<dbReference type="EMBL" id="CM044702">
    <property type="protein sequence ID" value="KAI5674855.1"/>
    <property type="molecule type" value="Genomic_DNA"/>
</dbReference>